<reference evidence="1" key="1">
    <citation type="journal article" date="2014" name="Front. Microbiol.">
        <title>High frequency of phylogenetically diverse reductive dehalogenase-homologous genes in deep subseafloor sedimentary metagenomes.</title>
        <authorList>
            <person name="Kawai M."/>
            <person name="Futagami T."/>
            <person name="Toyoda A."/>
            <person name="Takaki Y."/>
            <person name="Nishi S."/>
            <person name="Hori S."/>
            <person name="Arai W."/>
            <person name="Tsubouchi T."/>
            <person name="Morono Y."/>
            <person name="Uchiyama I."/>
            <person name="Ito T."/>
            <person name="Fujiyama A."/>
            <person name="Inagaki F."/>
            <person name="Takami H."/>
        </authorList>
    </citation>
    <scope>NUCLEOTIDE SEQUENCE</scope>
    <source>
        <strain evidence="1">Expedition CK06-06</strain>
    </source>
</reference>
<protein>
    <submittedName>
        <fullName evidence="1">Uncharacterized protein</fullName>
    </submittedName>
</protein>
<sequence>NYVADKYGRKKVGEFVHLMKTKKNLESTFMTLFGVTVDEFSERMVRYYQSRYWPKIGLQNNFDEFARIVVNHKKTGSCPIKLKYNEEKVVLKPKFK</sequence>
<organism evidence="1">
    <name type="scientific">marine sediment metagenome</name>
    <dbReference type="NCBI Taxonomy" id="412755"/>
    <lineage>
        <taxon>unclassified sequences</taxon>
        <taxon>metagenomes</taxon>
        <taxon>ecological metagenomes</taxon>
    </lineage>
</organism>
<accession>X1AXB7</accession>
<feature type="non-terminal residue" evidence="1">
    <location>
        <position position="1"/>
    </location>
</feature>
<gene>
    <name evidence="1" type="ORF">S01H4_22492</name>
</gene>
<evidence type="ECO:0000313" key="1">
    <source>
        <dbReference type="EMBL" id="GAG87794.1"/>
    </source>
</evidence>
<dbReference type="AlphaFoldDB" id="X1AXB7"/>
<proteinExistence type="predicted"/>
<dbReference type="EMBL" id="BART01010317">
    <property type="protein sequence ID" value="GAG87794.1"/>
    <property type="molecule type" value="Genomic_DNA"/>
</dbReference>
<comment type="caution">
    <text evidence="1">The sequence shown here is derived from an EMBL/GenBank/DDBJ whole genome shotgun (WGS) entry which is preliminary data.</text>
</comment>
<name>X1AXB7_9ZZZZ</name>